<accession>A0A285ZXJ6</accession>
<feature type="signal peptide" evidence="1">
    <location>
        <begin position="1"/>
        <end position="44"/>
    </location>
</feature>
<proteinExistence type="predicted"/>
<sequence length="193" mass="20311">MIWSTNERFIIIKTQKDNTMKNYTKILASAAAAIALFVSTNVNAQNSEPTNPSRQKLGIGLNIGAGTKDGLGLAIGGDLRYQIDIDRQLSVPVSAGYTNFSVKDNYGGGSFGYIPVKAGLKYFFSNSGSGAYAMAEAGAGFGTKSGTGTAFVYAPTVGYSWSNGLDLGAKYEGYSNNGNIGYAGIRLAYGFKL</sequence>
<dbReference type="SUPFAM" id="SSF56925">
    <property type="entry name" value="OMPA-like"/>
    <property type="match status" value="1"/>
</dbReference>
<dbReference type="EMBL" id="OCMT01000002">
    <property type="protein sequence ID" value="SOD14382.1"/>
    <property type="molecule type" value="Genomic_DNA"/>
</dbReference>
<dbReference type="Proteomes" id="UP000219281">
    <property type="component" value="Unassembled WGS sequence"/>
</dbReference>
<evidence type="ECO:0000313" key="2">
    <source>
        <dbReference type="EMBL" id="SOD14382.1"/>
    </source>
</evidence>
<keyword evidence="1" id="KW-0732">Signal</keyword>
<keyword evidence="3" id="KW-1185">Reference proteome</keyword>
<evidence type="ECO:0000313" key="3">
    <source>
        <dbReference type="Proteomes" id="UP000219281"/>
    </source>
</evidence>
<gene>
    <name evidence="2" type="ORF">SAMN06297358_1546</name>
</gene>
<reference evidence="3" key="1">
    <citation type="submission" date="2017-09" db="EMBL/GenBank/DDBJ databases">
        <authorList>
            <person name="Varghese N."/>
            <person name="Submissions S."/>
        </authorList>
    </citation>
    <scope>NUCLEOTIDE SEQUENCE [LARGE SCALE GENOMIC DNA]</scope>
    <source>
        <strain evidence="3">CGMCC 1.12803</strain>
    </source>
</reference>
<evidence type="ECO:0000256" key="1">
    <source>
        <dbReference type="SAM" id="SignalP"/>
    </source>
</evidence>
<feature type="chain" id="PRO_5012312494" description="Outer membrane protein beta-barrel domain-containing protein" evidence="1">
    <location>
        <begin position="45"/>
        <end position="193"/>
    </location>
</feature>
<dbReference type="AlphaFoldDB" id="A0A285ZXJ6"/>
<evidence type="ECO:0008006" key="4">
    <source>
        <dbReference type="Google" id="ProtNLM"/>
    </source>
</evidence>
<name>A0A285ZXJ6_9SPHI</name>
<dbReference type="InterPro" id="IPR011250">
    <property type="entry name" value="OMP/PagP_B-barrel"/>
</dbReference>
<protein>
    <recommendedName>
        <fullName evidence="4">Outer membrane protein beta-barrel domain-containing protein</fullName>
    </recommendedName>
</protein>
<organism evidence="2 3">
    <name type="scientific">Pedobacter xixiisoli</name>
    <dbReference type="NCBI Taxonomy" id="1476464"/>
    <lineage>
        <taxon>Bacteria</taxon>
        <taxon>Pseudomonadati</taxon>
        <taxon>Bacteroidota</taxon>
        <taxon>Sphingobacteriia</taxon>
        <taxon>Sphingobacteriales</taxon>
        <taxon>Sphingobacteriaceae</taxon>
        <taxon>Pedobacter</taxon>
    </lineage>
</organism>